<dbReference type="Gene3D" id="3.60.21.10">
    <property type="match status" value="1"/>
</dbReference>
<reference evidence="4 5" key="1">
    <citation type="submission" date="2013-12" db="EMBL/GenBank/DDBJ databases">
        <title>Comparative genomics of Petrotoga isolates.</title>
        <authorList>
            <person name="Nesbo C.L."/>
            <person name="Charchuk R."/>
            <person name="Chow K."/>
        </authorList>
    </citation>
    <scope>NUCLEOTIDE SEQUENCE [LARGE SCALE GENOMIC DNA]</scope>
    <source>
        <strain evidence="4 5">DSM 10691</strain>
    </source>
</reference>
<dbReference type="Proteomes" id="UP000236199">
    <property type="component" value="Unassembled WGS sequence"/>
</dbReference>
<dbReference type="InterPro" id="IPR041802">
    <property type="entry name" value="MPP_YfcE"/>
</dbReference>
<keyword evidence="2" id="KW-0479">Metal-binding</keyword>
<dbReference type="PANTHER" id="PTHR43165">
    <property type="entry name" value="METALLOPHOSPHOESTERASE"/>
    <property type="match status" value="1"/>
</dbReference>
<dbReference type="RefSeq" id="WP_103079518.1">
    <property type="nucleotide sequence ID" value="NZ_AZRM01000064.1"/>
</dbReference>
<dbReference type="Pfam" id="PF12850">
    <property type="entry name" value="Metallophos_2"/>
    <property type="match status" value="1"/>
</dbReference>
<evidence type="ECO:0000259" key="3">
    <source>
        <dbReference type="Pfam" id="PF12850"/>
    </source>
</evidence>
<sequence>MWLVLSDSHDNMDKLKKIPDIIQRYNIDTIFHCGDFVAPFTLPYLIYDDIDFYGVFGNNDGEKLLLYEKSNKKIKNGPITVEKDGKKIFLMHEPYSLEAAENSGIYDYIFFGHTHEIVNRKIGKTFVLNPGEFSGWLTGKATYGIIDPIDPNEAKVEIKEL</sequence>
<feature type="domain" description="Calcineurin-like phosphoesterase" evidence="3">
    <location>
        <begin position="3"/>
        <end position="147"/>
    </location>
</feature>
<comment type="cofactor">
    <cofactor evidence="2">
        <name>a divalent metal cation</name>
        <dbReference type="ChEBI" id="CHEBI:60240"/>
    </cofactor>
</comment>
<dbReference type="GO" id="GO:0016787">
    <property type="term" value="F:hydrolase activity"/>
    <property type="evidence" value="ECO:0007669"/>
    <property type="project" value="UniProtKB-UniRule"/>
</dbReference>
<dbReference type="SUPFAM" id="SSF56300">
    <property type="entry name" value="Metallo-dependent phosphatases"/>
    <property type="match status" value="1"/>
</dbReference>
<gene>
    <name evidence="4" type="ORF">X928_09830</name>
</gene>
<evidence type="ECO:0000313" key="4">
    <source>
        <dbReference type="EMBL" id="PNR97443.1"/>
    </source>
</evidence>
<dbReference type="PANTHER" id="PTHR43165:SF1">
    <property type="entry name" value="PHOSPHODIESTERASE MJ0936"/>
    <property type="match status" value="1"/>
</dbReference>
<dbReference type="EMBL" id="AZRM01000064">
    <property type="protein sequence ID" value="PNR97443.1"/>
    <property type="molecule type" value="Genomic_DNA"/>
</dbReference>
<dbReference type="AlphaFoldDB" id="A0A2K1P3S7"/>
<comment type="caution">
    <text evidence="4">The sequence shown here is derived from an EMBL/GenBank/DDBJ whole genome shotgun (WGS) entry which is preliminary data.</text>
</comment>
<dbReference type="InterPro" id="IPR053193">
    <property type="entry name" value="MetalloPDE_YfcE-like"/>
</dbReference>
<comment type="similarity">
    <text evidence="1 2">Belongs to the metallophosphoesterase superfamily. YfcE family.</text>
</comment>
<evidence type="ECO:0000256" key="2">
    <source>
        <dbReference type="RuleBase" id="RU362039"/>
    </source>
</evidence>
<dbReference type="NCBIfam" id="TIGR00040">
    <property type="entry name" value="yfcE"/>
    <property type="match status" value="1"/>
</dbReference>
<dbReference type="InterPro" id="IPR029052">
    <property type="entry name" value="Metallo-depent_PP-like"/>
</dbReference>
<organism evidence="4 5">
    <name type="scientific">Petrotoga miotherma DSM 10691</name>
    <dbReference type="NCBI Taxonomy" id="1434326"/>
    <lineage>
        <taxon>Bacteria</taxon>
        <taxon>Thermotogati</taxon>
        <taxon>Thermotogota</taxon>
        <taxon>Thermotogae</taxon>
        <taxon>Petrotogales</taxon>
        <taxon>Petrotogaceae</taxon>
        <taxon>Petrotoga</taxon>
    </lineage>
</organism>
<evidence type="ECO:0000313" key="5">
    <source>
        <dbReference type="Proteomes" id="UP000236199"/>
    </source>
</evidence>
<accession>A0A2K1P3S7</accession>
<dbReference type="OrthoDB" id="9800565at2"/>
<dbReference type="EC" id="3.1.4.-" evidence="2"/>
<proteinExistence type="inferred from homology"/>
<dbReference type="CDD" id="cd00841">
    <property type="entry name" value="MPP_YfcE"/>
    <property type="match status" value="1"/>
</dbReference>
<name>A0A2K1P3S7_9BACT</name>
<dbReference type="GO" id="GO:0046872">
    <property type="term" value="F:metal ion binding"/>
    <property type="evidence" value="ECO:0007669"/>
    <property type="project" value="UniProtKB-KW"/>
</dbReference>
<dbReference type="InterPro" id="IPR024654">
    <property type="entry name" value="Calcineurin-like_PHP_lpxH"/>
</dbReference>
<dbReference type="InterPro" id="IPR000979">
    <property type="entry name" value="Phosphodiesterase_MJ0936/Vps29"/>
</dbReference>
<keyword evidence="5" id="KW-1185">Reference proteome</keyword>
<evidence type="ECO:0000256" key="1">
    <source>
        <dbReference type="ARBA" id="ARBA00008950"/>
    </source>
</evidence>
<protein>
    <recommendedName>
        <fullName evidence="2">Phosphoesterase</fullName>
        <ecNumber evidence="2">3.1.4.-</ecNumber>
    </recommendedName>
</protein>